<dbReference type="Proteomes" id="UP000003824">
    <property type="component" value="Unassembled WGS sequence"/>
</dbReference>
<name>D6AAG1_STRV1</name>
<proteinExistence type="predicted"/>
<evidence type="ECO:0000313" key="3">
    <source>
        <dbReference type="Proteomes" id="UP000003824"/>
    </source>
</evidence>
<gene>
    <name evidence="2" type="ORF">SSFG_07731</name>
</gene>
<evidence type="ECO:0000256" key="1">
    <source>
        <dbReference type="SAM" id="MobiDB-lite"/>
    </source>
</evidence>
<feature type="compositionally biased region" description="Pro residues" evidence="1">
    <location>
        <begin position="86"/>
        <end position="99"/>
    </location>
</feature>
<feature type="region of interest" description="Disordered" evidence="1">
    <location>
        <begin position="1"/>
        <end position="141"/>
    </location>
</feature>
<dbReference type="EMBL" id="DS999642">
    <property type="protein sequence ID" value="EFE72496.2"/>
    <property type="molecule type" value="Genomic_DNA"/>
</dbReference>
<sequence length="141" mass="14842">MRPGPSGPGLTRVSARRRRPDRPREGIRAEGRQTCRALRFSRSSPNRPGRRSSRAGTGTGSSHCSGPTPPRAGPSPGEGRAARPHAPSPAAPSPAPRRTPPVRRWRNWGASRADGPVPGPCGCVGGRSRCALPTDPGYSRS</sequence>
<protein>
    <submittedName>
        <fullName evidence="2">Predicted protein</fullName>
    </submittedName>
</protein>
<evidence type="ECO:0000313" key="2">
    <source>
        <dbReference type="EMBL" id="EFE72496.2"/>
    </source>
</evidence>
<dbReference type="AlphaFoldDB" id="D6AAG1"/>
<reference evidence="3" key="1">
    <citation type="submission" date="2008-12" db="EMBL/GenBank/DDBJ databases">
        <title>Annotation of Streptomyces ghanaensis ATCC 14672.</title>
        <authorList>
            <consortium name="The Broad Institute Genome Sequencing Platform"/>
            <consortium name="Broad Institute Microbial Sequencing Center"/>
            <person name="Fischbach M."/>
            <person name="Ward D."/>
            <person name="Young S."/>
            <person name="Kodira C.D."/>
            <person name="Zeng Q."/>
            <person name="Koehrsen M."/>
            <person name="Godfrey P."/>
            <person name="Alvarado L."/>
            <person name="Berlin A.M."/>
            <person name="Borenstein D."/>
            <person name="Chen Z."/>
            <person name="Engels R."/>
            <person name="Freedman E."/>
            <person name="Gellesch M."/>
            <person name="Goldberg J."/>
            <person name="Griggs A."/>
            <person name="Gujja S."/>
            <person name="Heiman D.I."/>
            <person name="Hepburn T.A."/>
            <person name="Howarth C."/>
            <person name="Jen D."/>
            <person name="Larson L."/>
            <person name="Lewis B."/>
            <person name="Mehta T."/>
            <person name="Park D."/>
            <person name="Pearson M."/>
            <person name="Roberts A."/>
            <person name="Saif S."/>
            <person name="Shea T.D."/>
            <person name="Shenoy N."/>
            <person name="Sisk P."/>
            <person name="Stolte C."/>
            <person name="Sykes S.N."/>
            <person name="Walk T."/>
            <person name="White J."/>
            <person name="Yandava C."/>
            <person name="Straight P."/>
            <person name="Clardy J."/>
            <person name="Hung D."/>
            <person name="Kolter R."/>
            <person name="Mekalanos J."/>
            <person name="Walker S."/>
            <person name="Walsh C.T."/>
            <person name="Wieland B.L.C."/>
            <person name="Ilzarbe M."/>
            <person name="Galagan J."/>
            <person name="Nusbaum C."/>
            <person name="Birren B."/>
        </authorList>
    </citation>
    <scope>NUCLEOTIDE SEQUENCE [LARGE SCALE GENOMIC DNA]</scope>
    <source>
        <strain evidence="3">ATCC 14672 / DSM 40746 / JCM 4963 / KCTC 9882 / NRRL B-12104 / FH 1290</strain>
    </source>
</reference>
<accession>D6AAG1</accession>
<organism evidence="2 3">
    <name type="scientific">Streptomyces viridosporus (strain ATCC 14672 / DSM 40746 / JCM 4963 / KCTC 9882 / NRRL B-12104 / FH 1290)</name>
    <name type="common">Streptomyces ghanaensis</name>
    <dbReference type="NCBI Taxonomy" id="566461"/>
    <lineage>
        <taxon>Bacteria</taxon>
        <taxon>Bacillati</taxon>
        <taxon>Actinomycetota</taxon>
        <taxon>Actinomycetes</taxon>
        <taxon>Kitasatosporales</taxon>
        <taxon>Streptomycetaceae</taxon>
        <taxon>Streptomyces</taxon>
    </lineage>
</organism>
<feature type="compositionally biased region" description="Basic and acidic residues" evidence="1">
    <location>
        <begin position="22"/>
        <end position="33"/>
    </location>
</feature>